<evidence type="ECO:0000313" key="1">
    <source>
        <dbReference type="EMBL" id="KRM20888.1"/>
    </source>
</evidence>
<accession>A0AA89HZG1</accession>
<protein>
    <submittedName>
        <fullName evidence="1">Uncharacterized protein</fullName>
    </submittedName>
</protein>
<reference evidence="1 2" key="1">
    <citation type="journal article" date="2015" name="Genome Announc.">
        <title>Expanding the biotechnology potential of lactobacilli through comparative genomics of 213 strains and associated genera.</title>
        <authorList>
            <person name="Sun Z."/>
            <person name="Harris H.M."/>
            <person name="McCann A."/>
            <person name="Guo C."/>
            <person name="Argimon S."/>
            <person name="Zhang W."/>
            <person name="Yang X."/>
            <person name="Jeffery I.B."/>
            <person name="Cooney J.C."/>
            <person name="Kagawa T.F."/>
            <person name="Liu W."/>
            <person name="Song Y."/>
            <person name="Salvetti E."/>
            <person name="Wrobel A."/>
            <person name="Rasinkangas P."/>
            <person name="Parkhill J."/>
            <person name="Rea M.C."/>
            <person name="O'Sullivan O."/>
            <person name="Ritari J."/>
            <person name="Douillard F.P."/>
            <person name="Paul Ross R."/>
            <person name="Yang R."/>
            <person name="Briner A.E."/>
            <person name="Felis G.E."/>
            <person name="de Vos W.M."/>
            <person name="Barrangou R."/>
            <person name="Klaenhammer T.R."/>
            <person name="Caufield P.W."/>
            <person name="Cui Y."/>
            <person name="Zhang H."/>
            <person name="O'Toole P.W."/>
        </authorList>
    </citation>
    <scope>NUCLEOTIDE SEQUENCE [LARGE SCALE GENOMIC DNA]</scope>
    <source>
        <strain evidence="1 2">DSM 20719</strain>
    </source>
</reference>
<dbReference type="AlphaFoldDB" id="A0AA89HZG1"/>
<dbReference type="EMBL" id="AYZB01000059">
    <property type="protein sequence ID" value="KRM20888.1"/>
    <property type="molecule type" value="Genomic_DNA"/>
</dbReference>
<evidence type="ECO:0000313" key="2">
    <source>
        <dbReference type="Proteomes" id="UP000050823"/>
    </source>
</evidence>
<sequence>MFEMLFDQYMHDELIKERNKNESAVQMKMMREQLNSYAAQSEMLIQMANTLAVKFNFNQLINTNINESGMVAEAKKFVAAKRHSEILKHQTQHNDTLNN</sequence>
<organism evidence="1 2">
    <name type="scientific">Latilactobacillus graminis DSM 20719</name>
    <dbReference type="NCBI Taxonomy" id="1423752"/>
    <lineage>
        <taxon>Bacteria</taxon>
        <taxon>Bacillati</taxon>
        <taxon>Bacillota</taxon>
        <taxon>Bacilli</taxon>
        <taxon>Lactobacillales</taxon>
        <taxon>Lactobacillaceae</taxon>
        <taxon>Latilactobacillus</taxon>
    </lineage>
</organism>
<proteinExistence type="predicted"/>
<dbReference type="Proteomes" id="UP000050823">
    <property type="component" value="Unassembled WGS sequence"/>
</dbReference>
<name>A0AA89HZG1_9LACO</name>
<comment type="caution">
    <text evidence="1">The sequence shown here is derived from an EMBL/GenBank/DDBJ whole genome shotgun (WGS) entry which is preliminary data.</text>
</comment>
<gene>
    <name evidence="1" type="ORF">FC90_GL001765</name>
</gene>